<accession>A0A8S5VBM4</accession>
<sequence>MARTRIHSGRNPPDPAAMHHRRDNRHHPQPFHRKRRSPTVESKRTNVRPKEVMRDIETPCPNCGNPTMAGWSICQSCLRRYIEDIGSLAHVIPALRALADRTARIGGRSHAPSRGVAPLPISTHWQEQWERASRLMLDIASTIDIRYGLLRTESWRKAWRKAISNRNSLAASDRTPDLMLDLHATLIDLDGMMRERDPRVTVVSCTECGQRIAAPFGMRAGDCPSCGVRLDLEALVAEHERDARSRTVDGSPAELASWFSNVIGRRVSRKQVEWLLRSGRLHGCERLGSGRWRVTAGELLDASSHVG</sequence>
<dbReference type="EMBL" id="BK016238">
    <property type="protein sequence ID" value="DAG04132.1"/>
    <property type="molecule type" value="Genomic_DNA"/>
</dbReference>
<feature type="compositionally biased region" description="Basic residues" evidence="1">
    <location>
        <begin position="18"/>
        <end position="37"/>
    </location>
</feature>
<evidence type="ECO:0000313" key="2">
    <source>
        <dbReference type="EMBL" id="DAG04132.1"/>
    </source>
</evidence>
<reference evidence="2" key="1">
    <citation type="journal article" date="2021" name="Proc. Natl. Acad. Sci. U.S.A.">
        <title>A Catalog of Tens of Thousands of Viruses from Human Metagenomes Reveals Hidden Associations with Chronic Diseases.</title>
        <authorList>
            <person name="Tisza M.J."/>
            <person name="Buck C.B."/>
        </authorList>
    </citation>
    <scope>NUCLEOTIDE SEQUENCE</scope>
    <source>
        <strain evidence="2">CtmJp3</strain>
    </source>
</reference>
<protein>
    <submittedName>
        <fullName evidence="2">LysW biosynthesis protein LysW</fullName>
    </submittedName>
</protein>
<feature type="region of interest" description="Disordered" evidence="1">
    <location>
        <begin position="1"/>
        <end position="51"/>
    </location>
</feature>
<evidence type="ECO:0000256" key="1">
    <source>
        <dbReference type="SAM" id="MobiDB-lite"/>
    </source>
</evidence>
<organism evidence="2">
    <name type="scientific">Siphoviridae sp. ctmJp3</name>
    <dbReference type="NCBI Taxonomy" id="2825650"/>
    <lineage>
        <taxon>Viruses</taxon>
        <taxon>Duplodnaviria</taxon>
        <taxon>Heunggongvirae</taxon>
        <taxon>Uroviricota</taxon>
        <taxon>Caudoviricetes</taxon>
    </lineage>
</organism>
<feature type="compositionally biased region" description="Basic and acidic residues" evidence="1">
    <location>
        <begin position="41"/>
        <end position="51"/>
    </location>
</feature>
<proteinExistence type="predicted"/>
<name>A0A8S5VBM4_9CAUD</name>